<dbReference type="AlphaFoldDB" id="A0A449B3A0"/>
<name>A0A449B3A0_9BACT</name>
<reference evidence="2 3" key="1">
    <citation type="submission" date="2019-01" db="EMBL/GenBank/DDBJ databases">
        <authorList>
            <consortium name="Pathogen Informatics"/>
        </authorList>
    </citation>
    <scope>NUCLEOTIDE SEQUENCE [LARGE SCALE GENOMIC DNA]</scope>
    <source>
        <strain evidence="2 3">NCTC10181</strain>
    </source>
</reference>
<keyword evidence="3" id="KW-1185">Reference proteome</keyword>
<dbReference type="EMBL" id="LR215036">
    <property type="protein sequence ID" value="VEU75077.1"/>
    <property type="molecule type" value="Genomic_DNA"/>
</dbReference>
<proteinExistence type="predicted"/>
<keyword evidence="1" id="KW-0472">Membrane</keyword>
<sequence length="74" mass="8361">MFELATKTVVNFSNKQLEEFTTSMITTIIFVSFLVSLGTIALVKLIKNLFKKIRKTNKSITCECNNNSVAQVEQ</sequence>
<dbReference type="Proteomes" id="UP000290985">
    <property type="component" value="Chromosome"/>
</dbReference>
<protein>
    <submittedName>
        <fullName evidence="2">Uncharacterized protein</fullName>
    </submittedName>
</protein>
<evidence type="ECO:0000256" key="1">
    <source>
        <dbReference type="SAM" id="Phobius"/>
    </source>
</evidence>
<dbReference type="RefSeq" id="WP_129725906.1">
    <property type="nucleotide sequence ID" value="NZ_CP101807.1"/>
</dbReference>
<gene>
    <name evidence="2" type="ORF">NCTC10181_00954</name>
</gene>
<evidence type="ECO:0000313" key="2">
    <source>
        <dbReference type="EMBL" id="VEU75077.1"/>
    </source>
</evidence>
<keyword evidence="1" id="KW-0812">Transmembrane</keyword>
<evidence type="ECO:0000313" key="3">
    <source>
        <dbReference type="Proteomes" id="UP000290985"/>
    </source>
</evidence>
<dbReference type="KEGG" id="mcit:NCTC10181_00954"/>
<organism evidence="2 3">
    <name type="scientific">Mycoplasmopsis citelli</name>
    <dbReference type="NCBI Taxonomy" id="171281"/>
    <lineage>
        <taxon>Bacteria</taxon>
        <taxon>Bacillati</taxon>
        <taxon>Mycoplasmatota</taxon>
        <taxon>Mycoplasmoidales</taxon>
        <taxon>Metamycoplasmataceae</taxon>
        <taxon>Mycoplasmopsis</taxon>
    </lineage>
</organism>
<feature type="transmembrane region" description="Helical" evidence="1">
    <location>
        <begin position="20"/>
        <end position="46"/>
    </location>
</feature>
<keyword evidence="1" id="KW-1133">Transmembrane helix</keyword>
<accession>A0A449B3A0</accession>